<dbReference type="CDD" id="cd06970">
    <property type="entry name" value="NR_DBD_PNR"/>
    <property type="match status" value="1"/>
</dbReference>
<keyword evidence="2" id="KW-0479">Metal-binding</keyword>
<dbReference type="PANTHER" id="PTHR24083">
    <property type="entry name" value="NUCLEAR HORMONE RECEPTOR"/>
    <property type="match status" value="1"/>
</dbReference>
<dbReference type="FunFam" id="3.30.50.10:FF:000028">
    <property type="entry name" value="Nuclear receptor subfamily 2, group E, member 3"/>
    <property type="match status" value="1"/>
</dbReference>
<keyword evidence="4" id="KW-0862">Zinc</keyword>
<keyword evidence="8" id="KW-0675">Receptor</keyword>
<evidence type="ECO:0000256" key="3">
    <source>
        <dbReference type="ARBA" id="ARBA00022771"/>
    </source>
</evidence>
<dbReference type="GO" id="GO:0003700">
    <property type="term" value="F:DNA-binding transcription factor activity"/>
    <property type="evidence" value="ECO:0007669"/>
    <property type="project" value="InterPro"/>
</dbReference>
<dbReference type="PROSITE" id="PS00031">
    <property type="entry name" value="NUCLEAR_REC_DBD_1"/>
    <property type="match status" value="1"/>
</dbReference>
<dbReference type="SUPFAM" id="SSF57716">
    <property type="entry name" value="Glucocorticoid receptor-like (DNA-binding domain)"/>
    <property type="match status" value="1"/>
</dbReference>
<evidence type="ECO:0000256" key="4">
    <source>
        <dbReference type="ARBA" id="ARBA00022833"/>
    </source>
</evidence>
<dbReference type="AlphaFoldDB" id="A0A4E0S4D1"/>
<feature type="region of interest" description="Disordered" evidence="10">
    <location>
        <begin position="605"/>
        <end position="624"/>
    </location>
</feature>
<keyword evidence="13" id="KW-1185">Reference proteome</keyword>
<dbReference type="Gene3D" id="3.30.50.10">
    <property type="entry name" value="Erythroid Transcription Factor GATA-1, subunit A"/>
    <property type="match status" value="1"/>
</dbReference>
<gene>
    <name evidence="12" type="ORF">D915_000017</name>
</gene>
<feature type="domain" description="Nuclear receptor" evidence="11">
    <location>
        <begin position="226"/>
        <end position="302"/>
    </location>
</feature>
<dbReference type="PRINTS" id="PR00047">
    <property type="entry name" value="STROIDFINGER"/>
</dbReference>
<dbReference type="GO" id="GO:0043565">
    <property type="term" value="F:sequence-specific DNA binding"/>
    <property type="evidence" value="ECO:0007669"/>
    <property type="project" value="InterPro"/>
</dbReference>
<evidence type="ECO:0000256" key="9">
    <source>
        <dbReference type="ARBA" id="ARBA00023242"/>
    </source>
</evidence>
<proteinExistence type="predicted"/>
<dbReference type="PROSITE" id="PS51030">
    <property type="entry name" value="NUCLEAR_REC_DBD_2"/>
    <property type="match status" value="1"/>
</dbReference>
<evidence type="ECO:0000256" key="8">
    <source>
        <dbReference type="ARBA" id="ARBA00023170"/>
    </source>
</evidence>
<dbReference type="InterPro" id="IPR001628">
    <property type="entry name" value="Znf_hrmn_rcpt"/>
</dbReference>
<dbReference type="GO" id="GO:0008270">
    <property type="term" value="F:zinc ion binding"/>
    <property type="evidence" value="ECO:0007669"/>
    <property type="project" value="UniProtKB-KW"/>
</dbReference>
<name>A0A4E0S4D1_FASHE</name>
<evidence type="ECO:0000256" key="6">
    <source>
        <dbReference type="ARBA" id="ARBA00023125"/>
    </source>
</evidence>
<dbReference type="SMART" id="SM00399">
    <property type="entry name" value="ZnF_C4"/>
    <property type="match status" value="1"/>
</dbReference>
<feature type="compositionally biased region" description="Polar residues" evidence="10">
    <location>
        <begin position="99"/>
        <end position="125"/>
    </location>
</feature>
<feature type="compositionally biased region" description="Polar residues" evidence="10">
    <location>
        <begin position="607"/>
        <end position="616"/>
    </location>
</feature>
<comment type="caution">
    <text evidence="12">The sequence shown here is derived from an EMBL/GenBank/DDBJ whole genome shotgun (WGS) entry which is preliminary data.</text>
</comment>
<dbReference type="Pfam" id="PF00105">
    <property type="entry name" value="zf-C4"/>
    <property type="match status" value="1"/>
</dbReference>
<keyword evidence="5" id="KW-0805">Transcription regulation</keyword>
<evidence type="ECO:0000313" key="12">
    <source>
        <dbReference type="EMBL" id="THD29130.1"/>
    </source>
</evidence>
<evidence type="ECO:0000256" key="7">
    <source>
        <dbReference type="ARBA" id="ARBA00023163"/>
    </source>
</evidence>
<accession>A0A4E0S4D1</accession>
<dbReference type="GO" id="GO:0045944">
    <property type="term" value="P:positive regulation of transcription by RNA polymerase II"/>
    <property type="evidence" value="ECO:0007669"/>
    <property type="project" value="UniProtKB-ARBA"/>
</dbReference>
<evidence type="ECO:0000313" key="13">
    <source>
        <dbReference type="Proteomes" id="UP000230066"/>
    </source>
</evidence>
<feature type="region of interest" description="Disordered" evidence="10">
    <location>
        <begin position="99"/>
        <end position="130"/>
    </location>
</feature>
<sequence length="624" mass="69197">MTRYTPELEKSIPLHQMGPTDFVPELNDLKRKTPIFQVSRSLIPTSCLSDVTYPVDTNRVSTPQLWPEKTREWMNPLTRNPPGVMNKSARHFFISSLIGSDTDQNRGNGTHNQRQENKGNSNNESDIIPHFSHASTNSVNIEDAWHSLMSQGYMQLFKSLRMHSLAAPVEPWVKPHMRIGNTVNTSVSSSGTISDVSAVANILSDNNDDYMAVGLEVDSQKDNPNGLYCSVCGDVSSGKHYGILACNGCSGFFKRSVRRKLIYRCQAGTGMCVIDKAHRNQCQACRLKKCIGMGMNKDAVQNERQPRNSSQIRIPHVCMQTKVSSSTDSTLIHPCTTATSSNILNRGRMDRDPDTCNMISQLDGKITVSANPPFTAKLAVGDKEHLPEKLNRSDMKCVPLVYSSCKQTRRGFDNYRRHRLNSSQYKRGFFPQTGYLARSVCKDNYTAESSVANQRSCTTVEVAENIESQNHEKIIGAPLTIATSWLLPAFPALGTEPQNGSVNGTPIPLSSEVMSLSNSLTFTPSIGSTNFYSHLATLFSASRNECFPQNGTNQALAEPALFDDPYTNNPLLEKEKANHFPLKFPGDNINKITGIRTISLGHDTLNRRNSVGSTRSYPIHSHQE</sequence>
<organism evidence="12 13">
    <name type="scientific">Fasciola hepatica</name>
    <name type="common">Liver fluke</name>
    <dbReference type="NCBI Taxonomy" id="6192"/>
    <lineage>
        <taxon>Eukaryota</taxon>
        <taxon>Metazoa</taxon>
        <taxon>Spiralia</taxon>
        <taxon>Lophotrochozoa</taxon>
        <taxon>Platyhelminthes</taxon>
        <taxon>Trematoda</taxon>
        <taxon>Digenea</taxon>
        <taxon>Plagiorchiida</taxon>
        <taxon>Echinostomata</taxon>
        <taxon>Echinostomatoidea</taxon>
        <taxon>Fasciolidae</taxon>
        <taxon>Fasciola</taxon>
    </lineage>
</organism>
<dbReference type="InterPro" id="IPR050274">
    <property type="entry name" value="Nuclear_hormone_rcpt_NR2"/>
</dbReference>
<evidence type="ECO:0000256" key="10">
    <source>
        <dbReference type="SAM" id="MobiDB-lite"/>
    </source>
</evidence>
<comment type="subcellular location">
    <subcellularLocation>
        <location evidence="1">Nucleus</location>
    </subcellularLocation>
</comment>
<keyword evidence="9" id="KW-0539">Nucleus</keyword>
<evidence type="ECO:0000259" key="11">
    <source>
        <dbReference type="PROSITE" id="PS51030"/>
    </source>
</evidence>
<dbReference type="Proteomes" id="UP000230066">
    <property type="component" value="Unassembled WGS sequence"/>
</dbReference>
<dbReference type="EMBL" id="JXXN02000003">
    <property type="protein sequence ID" value="THD29130.1"/>
    <property type="molecule type" value="Genomic_DNA"/>
</dbReference>
<dbReference type="InterPro" id="IPR013088">
    <property type="entry name" value="Znf_NHR/GATA"/>
</dbReference>
<evidence type="ECO:0000256" key="2">
    <source>
        <dbReference type="ARBA" id="ARBA00022723"/>
    </source>
</evidence>
<evidence type="ECO:0000256" key="1">
    <source>
        <dbReference type="ARBA" id="ARBA00004123"/>
    </source>
</evidence>
<keyword evidence="3" id="KW-0863">Zinc-finger</keyword>
<evidence type="ECO:0000256" key="5">
    <source>
        <dbReference type="ARBA" id="ARBA00023015"/>
    </source>
</evidence>
<keyword evidence="7" id="KW-0804">Transcription</keyword>
<reference evidence="12" key="1">
    <citation type="submission" date="2019-03" db="EMBL/GenBank/DDBJ databases">
        <title>Improved annotation for the trematode Fasciola hepatica.</title>
        <authorList>
            <person name="Choi Y.-J."/>
            <person name="Martin J."/>
            <person name="Mitreva M."/>
        </authorList>
    </citation>
    <scope>NUCLEOTIDE SEQUENCE [LARGE SCALE GENOMIC DNA]</scope>
</reference>
<keyword evidence="6" id="KW-0238">DNA-binding</keyword>
<dbReference type="GO" id="GO:0005634">
    <property type="term" value="C:nucleus"/>
    <property type="evidence" value="ECO:0007669"/>
    <property type="project" value="UniProtKB-SubCell"/>
</dbReference>
<protein>
    <submittedName>
        <fullName evidence="12">Photoreceptor-specific nuclear receptor</fullName>
    </submittedName>
</protein>